<proteinExistence type="predicted"/>
<name>A0ABU5ILK9_9BURK</name>
<dbReference type="InterPro" id="IPR018648">
    <property type="entry name" value="DUF2076"/>
</dbReference>
<feature type="region of interest" description="Disordered" evidence="1">
    <location>
        <begin position="67"/>
        <end position="129"/>
    </location>
</feature>
<organism evidence="2 3">
    <name type="scientific">Azohydromonas lata</name>
    <dbReference type="NCBI Taxonomy" id="45677"/>
    <lineage>
        <taxon>Bacteria</taxon>
        <taxon>Pseudomonadati</taxon>
        <taxon>Pseudomonadota</taxon>
        <taxon>Betaproteobacteria</taxon>
        <taxon>Burkholderiales</taxon>
        <taxon>Sphaerotilaceae</taxon>
        <taxon>Azohydromonas</taxon>
    </lineage>
</organism>
<protein>
    <submittedName>
        <fullName evidence="2">DUF2076 family protein</fullName>
    </submittedName>
</protein>
<sequence length="243" mass="24771">MNAEEKLRVARLVTRLARQAEAPQDEDAALELAALLKVRPDAPYLLMQRTLMLELALERAQAELEQLRQARSQAQDPAQPHNPYQASAGYEPSQPVPSAVQASQRPSAAPSGGWQPGVNTGPTLGNLPGYGQGVSTSAAPSAAGGFLRNAAAVGAGVLGGSLLFHGLDSLFHSHGGGQASNGLLDQGGSAGLLSGDMQAPLDAISGNDFLDPANDPLASGGSLLGGDMLGDGGEFDDGGDDWA</sequence>
<dbReference type="Proteomes" id="UP001293718">
    <property type="component" value="Unassembled WGS sequence"/>
</dbReference>
<evidence type="ECO:0000313" key="2">
    <source>
        <dbReference type="EMBL" id="MDZ5459785.1"/>
    </source>
</evidence>
<dbReference type="RefSeq" id="WP_322467431.1">
    <property type="nucleotide sequence ID" value="NZ_JAXOJX010000050.1"/>
</dbReference>
<comment type="caution">
    <text evidence="2">The sequence shown here is derived from an EMBL/GenBank/DDBJ whole genome shotgun (WGS) entry which is preliminary data.</text>
</comment>
<dbReference type="EMBL" id="JAXOJX010000050">
    <property type="protein sequence ID" value="MDZ5459785.1"/>
    <property type="molecule type" value="Genomic_DNA"/>
</dbReference>
<keyword evidence="3" id="KW-1185">Reference proteome</keyword>
<gene>
    <name evidence="2" type="ORF">SM757_24705</name>
</gene>
<evidence type="ECO:0000256" key="1">
    <source>
        <dbReference type="SAM" id="MobiDB-lite"/>
    </source>
</evidence>
<evidence type="ECO:0000313" key="3">
    <source>
        <dbReference type="Proteomes" id="UP001293718"/>
    </source>
</evidence>
<accession>A0ABU5ILK9</accession>
<dbReference type="Pfam" id="PF09849">
    <property type="entry name" value="DUF2076"/>
    <property type="match status" value="1"/>
</dbReference>
<reference evidence="2 3" key="1">
    <citation type="submission" date="2023-11" db="EMBL/GenBank/DDBJ databases">
        <title>Draft genome of Azohydromonas lata strain H1 (DSM1123), a polyhydroxyalkanoate producer.</title>
        <authorList>
            <person name="Traversa D."/>
            <person name="D'Addabbo P."/>
            <person name="Pazzani C."/>
            <person name="Manzari C."/>
            <person name="Chiara M."/>
            <person name="Scrascia M."/>
        </authorList>
    </citation>
    <scope>NUCLEOTIDE SEQUENCE [LARGE SCALE GENOMIC DNA]</scope>
    <source>
        <strain evidence="2 3">H1</strain>
    </source>
</reference>